<keyword evidence="2" id="KW-1185">Reference proteome</keyword>
<dbReference type="EMBL" id="JAUFQC010000001">
    <property type="protein sequence ID" value="MDN3610442.1"/>
    <property type="molecule type" value="Genomic_DNA"/>
</dbReference>
<proteinExistence type="predicted"/>
<evidence type="ECO:0000313" key="1">
    <source>
        <dbReference type="EMBL" id="MDN3610442.1"/>
    </source>
</evidence>
<accession>A0ABT8BTF6</accession>
<evidence type="ECO:0000313" key="2">
    <source>
        <dbReference type="Proteomes" id="UP001238540"/>
    </source>
</evidence>
<dbReference type="Proteomes" id="UP001238540">
    <property type="component" value="Unassembled WGS sequence"/>
</dbReference>
<organism evidence="1 2">
    <name type="scientific">Vibrio ostreicida</name>
    <dbReference type="NCBI Taxonomy" id="526588"/>
    <lineage>
        <taxon>Bacteria</taxon>
        <taxon>Pseudomonadati</taxon>
        <taxon>Pseudomonadota</taxon>
        <taxon>Gammaproteobacteria</taxon>
        <taxon>Vibrionales</taxon>
        <taxon>Vibrionaceae</taxon>
        <taxon>Vibrio</taxon>
    </lineage>
</organism>
<name>A0ABT8BTF6_9VIBR</name>
<reference evidence="2" key="1">
    <citation type="journal article" date="2019" name="Int. J. Syst. Evol. Microbiol.">
        <title>The Global Catalogue of Microorganisms (GCM) 10K type strain sequencing project: providing services to taxonomists for standard genome sequencing and annotation.</title>
        <authorList>
            <consortium name="The Broad Institute Genomics Platform"/>
            <consortium name="The Broad Institute Genome Sequencing Center for Infectious Disease"/>
            <person name="Wu L."/>
            <person name="Ma J."/>
        </authorList>
    </citation>
    <scope>NUCLEOTIDE SEQUENCE [LARGE SCALE GENOMIC DNA]</scope>
    <source>
        <strain evidence="2">CECT 7398</strain>
    </source>
</reference>
<dbReference type="RefSeq" id="WP_170882083.1">
    <property type="nucleotide sequence ID" value="NZ_JABEYA020000001.1"/>
</dbReference>
<gene>
    <name evidence="1" type="ORF">QWZ16_12070</name>
</gene>
<comment type="caution">
    <text evidence="1">The sequence shown here is derived from an EMBL/GenBank/DDBJ whole genome shotgun (WGS) entry which is preliminary data.</text>
</comment>
<protein>
    <submittedName>
        <fullName evidence="1">Uncharacterized protein</fullName>
    </submittedName>
</protein>
<sequence>MTTKDNHLEKNEDFQVVVSEDLVESFESTLFDDGLMLSGFVMHESNNDAM</sequence>